<evidence type="ECO:0000256" key="8">
    <source>
        <dbReference type="SAM" id="Phobius"/>
    </source>
</evidence>
<comment type="subcellular location">
    <subcellularLocation>
        <location evidence="1">Cell membrane</location>
        <topology evidence="1">Multi-pass membrane protein</topology>
    </subcellularLocation>
</comment>
<feature type="transmembrane region" description="Helical" evidence="8">
    <location>
        <begin position="92"/>
        <end position="113"/>
    </location>
</feature>
<evidence type="ECO:0000313" key="11">
    <source>
        <dbReference type="Proteomes" id="UP000276232"/>
    </source>
</evidence>
<reference evidence="10 11" key="1">
    <citation type="journal article" date="2015" name="Stand. Genomic Sci.">
        <title>Genomic Encyclopedia of Bacterial and Archaeal Type Strains, Phase III: the genomes of soil and plant-associated and newly described type strains.</title>
        <authorList>
            <person name="Whitman W.B."/>
            <person name="Woyke T."/>
            <person name="Klenk H.P."/>
            <person name="Zhou Y."/>
            <person name="Lilburn T.G."/>
            <person name="Beck B.J."/>
            <person name="De Vos P."/>
            <person name="Vandamme P."/>
            <person name="Eisen J.A."/>
            <person name="Garrity G."/>
            <person name="Hugenholtz P."/>
            <person name="Kyrpides N.C."/>
        </authorList>
    </citation>
    <scope>NUCLEOTIDE SEQUENCE [LARGE SCALE GENOMIC DNA]</scope>
    <source>
        <strain evidence="10 11">CECT 7306</strain>
    </source>
</reference>
<dbReference type="PROSITE" id="PS50850">
    <property type="entry name" value="MFS"/>
    <property type="match status" value="1"/>
</dbReference>
<dbReference type="PANTHER" id="PTHR23517:SF3">
    <property type="entry name" value="INTEGRAL MEMBRANE TRANSPORT PROTEIN"/>
    <property type="match status" value="1"/>
</dbReference>
<feature type="transmembrane region" description="Helical" evidence="8">
    <location>
        <begin position="327"/>
        <end position="350"/>
    </location>
</feature>
<dbReference type="InterPro" id="IPR011701">
    <property type="entry name" value="MFS"/>
</dbReference>
<dbReference type="InParanoid" id="A0A3N1G9U1"/>
<dbReference type="PANTHER" id="PTHR23517">
    <property type="entry name" value="RESISTANCE PROTEIN MDTM, PUTATIVE-RELATED-RELATED"/>
    <property type="match status" value="1"/>
</dbReference>
<sequence>MLLVCLLVASTQMTWGLVVPVLPVYADGLGASPAALGAAVAVFGVGRLLTNVPGGLLAQRLDRHRALLLSSVAVVAVLTLLTALVQTTPQLLVVRLLTGAAGGVAITVGQLVLSETAPARWDRTMSSLQAFQLAGGSVGPVVGGLTVAVDARLPFVVAGGLLLATVLVGCTRPLPAREVPTAAPAVPGEDRPRQRLWSRGLVAVCVVGLAVFLVRFGGMQYLAPVLAYEEAGMTPGQLGLVMGGVTVLGLVLLPVAAAVSRRAGRARVVPVAVLLLGASCLLLLGSQRPAQLVAAVVLVGVLTTAAGPAVGAALAEHAPPGRRGTAVGVYRTSGDVGTLVGPLLLGALVGAGRWEVAVVALGLVPVAAAVVFAVLGRGRRRAGGGGAAGTSDGGPPTAAPVVGVPAGKA</sequence>
<evidence type="ECO:0000256" key="2">
    <source>
        <dbReference type="ARBA" id="ARBA00022448"/>
    </source>
</evidence>
<feature type="transmembrane region" description="Helical" evidence="8">
    <location>
        <begin position="266"/>
        <end position="286"/>
    </location>
</feature>
<organism evidence="10 11">
    <name type="scientific">Pseudokineococcus lusitanus</name>
    <dbReference type="NCBI Taxonomy" id="763993"/>
    <lineage>
        <taxon>Bacteria</taxon>
        <taxon>Bacillati</taxon>
        <taxon>Actinomycetota</taxon>
        <taxon>Actinomycetes</taxon>
        <taxon>Kineosporiales</taxon>
        <taxon>Kineosporiaceae</taxon>
        <taxon>Pseudokineococcus</taxon>
    </lineage>
</organism>
<feature type="transmembrane region" description="Helical" evidence="8">
    <location>
        <begin position="196"/>
        <end position="218"/>
    </location>
</feature>
<dbReference type="OrthoDB" id="9793283at2"/>
<feature type="transmembrane region" description="Helical" evidence="8">
    <location>
        <begin position="292"/>
        <end position="315"/>
    </location>
</feature>
<feature type="transmembrane region" description="Helical" evidence="8">
    <location>
        <begin position="66"/>
        <end position="86"/>
    </location>
</feature>
<dbReference type="GO" id="GO:0022857">
    <property type="term" value="F:transmembrane transporter activity"/>
    <property type="evidence" value="ECO:0007669"/>
    <property type="project" value="InterPro"/>
</dbReference>
<keyword evidence="6 8" id="KW-0472">Membrane</keyword>
<keyword evidence="4 8" id="KW-0812">Transmembrane</keyword>
<gene>
    <name evidence="10" type="ORF">EDC03_2933</name>
</gene>
<accession>A0A3N1G9U1</accession>
<dbReference type="RefSeq" id="WP_123381006.1">
    <property type="nucleotide sequence ID" value="NZ_RJKN01000008.1"/>
</dbReference>
<dbReference type="AlphaFoldDB" id="A0A3N1G9U1"/>
<dbReference type="SUPFAM" id="SSF103473">
    <property type="entry name" value="MFS general substrate transporter"/>
    <property type="match status" value="1"/>
</dbReference>
<proteinExistence type="predicted"/>
<keyword evidence="5 8" id="KW-1133">Transmembrane helix</keyword>
<dbReference type="InterPro" id="IPR020846">
    <property type="entry name" value="MFS_dom"/>
</dbReference>
<dbReference type="InterPro" id="IPR050171">
    <property type="entry name" value="MFS_Transporters"/>
</dbReference>
<dbReference type="InterPro" id="IPR036259">
    <property type="entry name" value="MFS_trans_sf"/>
</dbReference>
<dbReference type="Pfam" id="PF07690">
    <property type="entry name" value="MFS_1"/>
    <property type="match status" value="1"/>
</dbReference>
<evidence type="ECO:0000256" key="5">
    <source>
        <dbReference type="ARBA" id="ARBA00022989"/>
    </source>
</evidence>
<dbReference type="GO" id="GO:0005886">
    <property type="term" value="C:plasma membrane"/>
    <property type="evidence" value="ECO:0007669"/>
    <property type="project" value="UniProtKB-SubCell"/>
</dbReference>
<keyword evidence="2" id="KW-0813">Transport</keyword>
<dbReference type="Gene3D" id="1.20.1250.20">
    <property type="entry name" value="MFS general substrate transporter like domains"/>
    <property type="match status" value="1"/>
</dbReference>
<keyword evidence="3" id="KW-1003">Cell membrane</keyword>
<dbReference type="EMBL" id="RJKN01000008">
    <property type="protein sequence ID" value="ROP27005.1"/>
    <property type="molecule type" value="Genomic_DNA"/>
</dbReference>
<feature type="transmembrane region" description="Helical" evidence="8">
    <location>
        <begin position="32"/>
        <end position="54"/>
    </location>
</feature>
<evidence type="ECO:0000256" key="6">
    <source>
        <dbReference type="ARBA" id="ARBA00023136"/>
    </source>
</evidence>
<evidence type="ECO:0000256" key="4">
    <source>
        <dbReference type="ARBA" id="ARBA00022692"/>
    </source>
</evidence>
<name>A0A3N1G9U1_9ACTN</name>
<feature type="region of interest" description="Disordered" evidence="7">
    <location>
        <begin position="383"/>
        <end position="409"/>
    </location>
</feature>
<feature type="transmembrane region" description="Helical" evidence="8">
    <location>
        <begin position="238"/>
        <end position="259"/>
    </location>
</feature>
<feature type="transmembrane region" description="Helical" evidence="8">
    <location>
        <begin position="155"/>
        <end position="175"/>
    </location>
</feature>
<keyword evidence="11" id="KW-1185">Reference proteome</keyword>
<feature type="domain" description="Major facilitator superfamily (MFS) profile" evidence="9">
    <location>
        <begin position="1"/>
        <end position="380"/>
    </location>
</feature>
<evidence type="ECO:0000259" key="9">
    <source>
        <dbReference type="PROSITE" id="PS50850"/>
    </source>
</evidence>
<dbReference type="PRINTS" id="PR01035">
    <property type="entry name" value="TCRTETA"/>
</dbReference>
<evidence type="ECO:0000256" key="1">
    <source>
        <dbReference type="ARBA" id="ARBA00004651"/>
    </source>
</evidence>
<dbReference type="InterPro" id="IPR001958">
    <property type="entry name" value="Tet-R_TetA/multi-R_MdtG-like"/>
</dbReference>
<evidence type="ECO:0000256" key="3">
    <source>
        <dbReference type="ARBA" id="ARBA00022475"/>
    </source>
</evidence>
<comment type="caution">
    <text evidence="10">The sequence shown here is derived from an EMBL/GenBank/DDBJ whole genome shotgun (WGS) entry which is preliminary data.</text>
</comment>
<feature type="transmembrane region" description="Helical" evidence="8">
    <location>
        <begin position="356"/>
        <end position="375"/>
    </location>
</feature>
<feature type="compositionally biased region" description="Gly residues" evidence="7">
    <location>
        <begin position="383"/>
        <end position="392"/>
    </location>
</feature>
<protein>
    <submittedName>
        <fullName evidence="10">Putative MFS family arabinose efflux permease</fullName>
    </submittedName>
</protein>
<dbReference type="CDD" id="cd17325">
    <property type="entry name" value="MFS_MdtG_SLC18_like"/>
    <property type="match status" value="1"/>
</dbReference>
<feature type="compositionally biased region" description="Low complexity" evidence="7">
    <location>
        <begin position="393"/>
        <end position="409"/>
    </location>
</feature>
<evidence type="ECO:0000313" key="10">
    <source>
        <dbReference type="EMBL" id="ROP27005.1"/>
    </source>
</evidence>
<dbReference type="Proteomes" id="UP000276232">
    <property type="component" value="Unassembled WGS sequence"/>
</dbReference>
<feature type="transmembrane region" description="Helical" evidence="8">
    <location>
        <begin position="125"/>
        <end position="149"/>
    </location>
</feature>
<evidence type="ECO:0000256" key="7">
    <source>
        <dbReference type="SAM" id="MobiDB-lite"/>
    </source>
</evidence>